<dbReference type="RefSeq" id="WP_226614255.1">
    <property type="nucleotide sequence ID" value="NZ_JAJAQI010000088.1"/>
</dbReference>
<keyword evidence="2" id="KW-1185">Reference proteome</keyword>
<comment type="caution">
    <text evidence="1">The sequence shown here is derived from an EMBL/GenBank/DDBJ whole genome shotgun (WGS) entry which is preliminary data.</text>
</comment>
<dbReference type="AlphaFoldDB" id="A0A9X1ILL9"/>
<name>A0A9X1ILL9_9PROT</name>
<evidence type="ECO:0000313" key="2">
    <source>
        <dbReference type="Proteomes" id="UP001139311"/>
    </source>
</evidence>
<dbReference type="Proteomes" id="UP001139311">
    <property type="component" value="Unassembled WGS sequence"/>
</dbReference>
<accession>A0A9X1ILL9</accession>
<sequence length="215" mass="23357">MSRAVASAARAGEGSGCAEDAGVMALPHPDWLYHHLRVSGGPADVAAFRAAAAGPGVIPWTDSLGSAAEDWFHRLAAPAAPQRRRLSLEGCRILAGQLRDAAEARQRLLAERAATSRACAFCLHSLLPVPPSLLRLGPEAPESRAWLWESWGTTQAPRGVVELPVPGRGRPRQPDPGLFWVGFWAADWTPWRALLALRARWPGLRLEMTPRYDDP</sequence>
<proteinExistence type="predicted"/>
<protein>
    <submittedName>
        <fullName evidence="1">Uncharacterized protein</fullName>
    </submittedName>
</protein>
<evidence type="ECO:0000313" key="1">
    <source>
        <dbReference type="EMBL" id="MCB4825380.1"/>
    </source>
</evidence>
<gene>
    <name evidence="1" type="ORF">LHA35_27080</name>
</gene>
<dbReference type="EMBL" id="JAJAQI010000088">
    <property type="protein sequence ID" value="MCB4825380.1"/>
    <property type="molecule type" value="Genomic_DNA"/>
</dbReference>
<reference evidence="1" key="1">
    <citation type="submission" date="2021-10" db="EMBL/GenBank/DDBJ databases">
        <title>Roseicella aerolatum sp. nov., isolated from aerosols of e-waste dismantling site.</title>
        <authorList>
            <person name="Qin T."/>
        </authorList>
    </citation>
    <scope>NUCLEOTIDE SEQUENCE</scope>
    <source>
        <strain evidence="1">GB24</strain>
    </source>
</reference>
<organism evidence="1 2">
    <name type="scientific">Roseicella aerolata</name>
    <dbReference type="NCBI Taxonomy" id="2883479"/>
    <lineage>
        <taxon>Bacteria</taxon>
        <taxon>Pseudomonadati</taxon>
        <taxon>Pseudomonadota</taxon>
        <taxon>Alphaproteobacteria</taxon>
        <taxon>Acetobacterales</taxon>
        <taxon>Roseomonadaceae</taxon>
        <taxon>Roseicella</taxon>
    </lineage>
</organism>